<evidence type="ECO:0000256" key="7">
    <source>
        <dbReference type="SAM" id="MobiDB-lite"/>
    </source>
</evidence>
<evidence type="ECO:0000313" key="11">
    <source>
        <dbReference type="Proteomes" id="UP000594638"/>
    </source>
</evidence>
<feature type="domain" description="Myb-like" evidence="8">
    <location>
        <begin position="88"/>
        <end position="138"/>
    </location>
</feature>
<dbReference type="Gene3D" id="1.10.10.60">
    <property type="entry name" value="Homeodomain-like"/>
    <property type="match status" value="2"/>
</dbReference>
<evidence type="ECO:0000259" key="8">
    <source>
        <dbReference type="PROSITE" id="PS50090"/>
    </source>
</evidence>
<comment type="subcellular location">
    <subcellularLocation>
        <location evidence="1">Nucleus</location>
    </subcellularLocation>
</comment>
<dbReference type="SMART" id="SM00717">
    <property type="entry name" value="SANT"/>
    <property type="match status" value="2"/>
</dbReference>
<comment type="caution">
    <text evidence="10">The sequence shown here is derived from an EMBL/GenBank/DDBJ whole genome shotgun (WGS) entry which is preliminary data.</text>
</comment>
<keyword evidence="4" id="KW-0238">DNA-binding</keyword>
<dbReference type="CDD" id="cd00167">
    <property type="entry name" value="SANT"/>
    <property type="match status" value="2"/>
</dbReference>
<dbReference type="OrthoDB" id="2143914at2759"/>
<dbReference type="PROSITE" id="PS50090">
    <property type="entry name" value="MYB_LIKE"/>
    <property type="match status" value="2"/>
</dbReference>
<accession>A0A8S0PA05</accession>
<dbReference type="AlphaFoldDB" id="A0A8S0PA05"/>
<dbReference type="PANTHER" id="PTHR47997">
    <property type="entry name" value="MYB DOMAIN PROTEIN 55"/>
    <property type="match status" value="1"/>
</dbReference>
<sequence>MGRHSCCYKQKLRKGLWSPEEDEKLIKHITKYGHGCWSSVPKLAGNNLIFHRFFYKMLMFLITLLCDNLEGLQRCGKSCRLRWINYLRPDLKRGAFSLEEENLIIELHAVLGNRWSQIAAQLPGRTDNEIKNLWNSSIKKKLRQRGIDPNTHKPISEVENEEKASPSSKNNEKASEGISELTLVDSGNSRKINSSLDHYPLIQNNSSNLAPTHEFFMNKFVASHESSTTDNKPSDLSEYVSFQQLNYSPNNIGLSMNPNTSNLLFNPNSKSSGIESEFNSCVTNTVLPSLPSSFLSFSTRLKSSTSLPPDSPIGLLSTKFQNWDGCSLGNNGSTINVTSSNSSIFAHVPSSEHEIPEDMKWSEYLHTPLILGNNLQNQSAQDLFGETKSRTQVSTEGSLTSTSNWHQNQQLQNLQAADMSASIFRGFLPPVDNFLSLLH</sequence>
<evidence type="ECO:0000259" key="9">
    <source>
        <dbReference type="PROSITE" id="PS51294"/>
    </source>
</evidence>
<protein>
    <submittedName>
        <fullName evidence="10">Transcription factor MYB86-like</fullName>
    </submittedName>
</protein>
<name>A0A8S0PA05_OLEEU</name>
<keyword evidence="6" id="KW-0539">Nucleus</keyword>
<feature type="domain" description="HTH myb-type" evidence="9">
    <location>
        <begin position="88"/>
        <end position="142"/>
    </location>
</feature>
<dbReference type="Gramene" id="OE9A029726T2">
    <property type="protein sequence ID" value="OE9A029726C2"/>
    <property type="gene ID" value="OE9A029726"/>
</dbReference>
<dbReference type="InterPro" id="IPR001005">
    <property type="entry name" value="SANT/Myb"/>
</dbReference>
<dbReference type="Pfam" id="PF00249">
    <property type="entry name" value="Myb_DNA-binding"/>
    <property type="match status" value="2"/>
</dbReference>
<dbReference type="FunFam" id="1.10.10.60:FF:000047">
    <property type="entry name" value="Myb transcription factor"/>
    <property type="match status" value="1"/>
</dbReference>
<evidence type="ECO:0000256" key="6">
    <source>
        <dbReference type="ARBA" id="ARBA00023242"/>
    </source>
</evidence>
<dbReference type="PROSITE" id="PS51294">
    <property type="entry name" value="HTH_MYB"/>
    <property type="match status" value="2"/>
</dbReference>
<evidence type="ECO:0000256" key="1">
    <source>
        <dbReference type="ARBA" id="ARBA00004123"/>
    </source>
</evidence>
<dbReference type="FunFam" id="1.10.10.60:FF:000221">
    <property type="entry name" value="MYB transcription factor"/>
    <property type="match status" value="1"/>
</dbReference>
<evidence type="ECO:0000313" key="10">
    <source>
        <dbReference type="EMBL" id="CAA2935233.1"/>
    </source>
</evidence>
<dbReference type="InterPro" id="IPR017930">
    <property type="entry name" value="Myb_dom"/>
</dbReference>
<feature type="compositionally biased region" description="Basic and acidic residues" evidence="7">
    <location>
        <begin position="150"/>
        <end position="175"/>
    </location>
</feature>
<feature type="region of interest" description="Disordered" evidence="7">
    <location>
        <begin position="145"/>
        <end position="182"/>
    </location>
</feature>
<gene>
    <name evidence="10" type="ORF">OLEA9_A029726</name>
</gene>
<organism evidence="10 11">
    <name type="scientific">Olea europaea subsp. europaea</name>
    <dbReference type="NCBI Taxonomy" id="158383"/>
    <lineage>
        <taxon>Eukaryota</taxon>
        <taxon>Viridiplantae</taxon>
        <taxon>Streptophyta</taxon>
        <taxon>Embryophyta</taxon>
        <taxon>Tracheophyta</taxon>
        <taxon>Spermatophyta</taxon>
        <taxon>Magnoliopsida</taxon>
        <taxon>eudicotyledons</taxon>
        <taxon>Gunneridae</taxon>
        <taxon>Pentapetalae</taxon>
        <taxon>asterids</taxon>
        <taxon>lamiids</taxon>
        <taxon>Lamiales</taxon>
        <taxon>Oleaceae</taxon>
        <taxon>Oleeae</taxon>
        <taxon>Olea</taxon>
    </lineage>
</organism>
<keyword evidence="5" id="KW-0804">Transcription</keyword>
<dbReference type="InterPro" id="IPR051953">
    <property type="entry name" value="Plant_SW-associated_TFs"/>
</dbReference>
<evidence type="ECO:0000256" key="5">
    <source>
        <dbReference type="ARBA" id="ARBA00023163"/>
    </source>
</evidence>
<dbReference type="PANTHER" id="PTHR47997:SF75">
    <property type="entry name" value="MYB DOMAIN PROTEIN 55"/>
    <property type="match status" value="1"/>
</dbReference>
<dbReference type="InterPro" id="IPR009057">
    <property type="entry name" value="Homeodomain-like_sf"/>
</dbReference>
<evidence type="ECO:0000256" key="2">
    <source>
        <dbReference type="ARBA" id="ARBA00022737"/>
    </source>
</evidence>
<dbReference type="SUPFAM" id="SSF46689">
    <property type="entry name" value="Homeodomain-like"/>
    <property type="match status" value="2"/>
</dbReference>
<dbReference type="EMBL" id="CACTIH010000023">
    <property type="protein sequence ID" value="CAA2935233.1"/>
    <property type="molecule type" value="Genomic_DNA"/>
</dbReference>
<proteinExistence type="predicted"/>
<dbReference type="GO" id="GO:0003677">
    <property type="term" value="F:DNA binding"/>
    <property type="evidence" value="ECO:0007669"/>
    <property type="project" value="UniProtKB-KW"/>
</dbReference>
<evidence type="ECO:0000256" key="4">
    <source>
        <dbReference type="ARBA" id="ARBA00023125"/>
    </source>
</evidence>
<feature type="domain" description="Myb-like" evidence="8">
    <location>
        <begin position="9"/>
        <end position="87"/>
    </location>
</feature>
<feature type="domain" description="HTH myb-type" evidence="9">
    <location>
        <begin position="9"/>
        <end position="87"/>
    </location>
</feature>
<reference evidence="10 11" key="1">
    <citation type="submission" date="2019-12" db="EMBL/GenBank/DDBJ databases">
        <authorList>
            <person name="Alioto T."/>
            <person name="Alioto T."/>
            <person name="Gomez Garrido J."/>
        </authorList>
    </citation>
    <scope>NUCLEOTIDE SEQUENCE [LARGE SCALE GENOMIC DNA]</scope>
</reference>
<keyword evidence="2" id="KW-0677">Repeat</keyword>
<evidence type="ECO:0000256" key="3">
    <source>
        <dbReference type="ARBA" id="ARBA00023015"/>
    </source>
</evidence>
<keyword evidence="3" id="KW-0805">Transcription regulation</keyword>
<dbReference type="Proteomes" id="UP000594638">
    <property type="component" value="Unassembled WGS sequence"/>
</dbReference>
<keyword evidence="11" id="KW-1185">Reference proteome</keyword>
<dbReference type="GO" id="GO:0005634">
    <property type="term" value="C:nucleus"/>
    <property type="evidence" value="ECO:0007669"/>
    <property type="project" value="UniProtKB-SubCell"/>
</dbReference>